<protein>
    <submittedName>
        <fullName evidence="2">Uncharacterized protein</fullName>
    </submittedName>
</protein>
<evidence type="ECO:0000256" key="1">
    <source>
        <dbReference type="SAM" id="MobiDB-lite"/>
    </source>
</evidence>
<accession>A0A0B7AG19</accession>
<dbReference type="EMBL" id="HACG01032722">
    <property type="protein sequence ID" value="CEK79587.1"/>
    <property type="molecule type" value="Transcribed_RNA"/>
</dbReference>
<dbReference type="AlphaFoldDB" id="A0A0B7AG19"/>
<evidence type="ECO:0000313" key="2">
    <source>
        <dbReference type="EMBL" id="CEK79587.1"/>
    </source>
</evidence>
<organism evidence="2">
    <name type="scientific">Arion vulgaris</name>
    <dbReference type="NCBI Taxonomy" id="1028688"/>
    <lineage>
        <taxon>Eukaryota</taxon>
        <taxon>Metazoa</taxon>
        <taxon>Spiralia</taxon>
        <taxon>Lophotrochozoa</taxon>
        <taxon>Mollusca</taxon>
        <taxon>Gastropoda</taxon>
        <taxon>Heterobranchia</taxon>
        <taxon>Euthyneura</taxon>
        <taxon>Panpulmonata</taxon>
        <taxon>Eupulmonata</taxon>
        <taxon>Stylommatophora</taxon>
        <taxon>Helicina</taxon>
        <taxon>Arionoidea</taxon>
        <taxon>Arionidae</taxon>
        <taxon>Arion</taxon>
    </lineage>
</organism>
<sequence>MSEDKACLMTWTSDEENPPNRKFNNICMEKTGLCPDNKSEASTTHWPRPQTDRYVR</sequence>
<reference evidence="2" key="1">
    <citation type="submission" date="2014-12" db="EMBL/GenBank/DDBJ databases">
        <title>Insight into the proteome of Arion vulgaris.</title>
        <authorList>
            <person name="Aradska J."/>
            <person name="Bulat T."/>
            <person name="Smidak R."/>
            <person name="Sarate P."/>
            <person name="Gangsoo J."/>
            <person name="Sialana F."/>
            <person name="Bilban M."/>
            <person name="Lubec G."/>
        </authorList>
    </citation>
    <scope>NUCLEOTIDE SEQUENCE</scope>
    <source>
        <tissue evidence="2">Skin</tissue>
    </source>
</reference>
<feature type="region of interest" description="Disordered" evidence="1">
    <location>
        <begin position="1"/>
        <end position="56"/>
    </location>
</feature>
<proteinExistence type="predicted"/>
<gene>
    <name evidence="2" type="primary">ORF116285</name>
</gene>
<name>A0A0B7AG19_9EUPU</name>